<comment type="caution">
    <text evidence="2">The sequence shown here is derived from an EMBL/GenBank/DDBJ whole genome shotgun (WGS) entry which is preliminary data.</text>
</comment>
<evidence type="ECO:0008006" key="4">
    <source>
        <dbReference type="Google" id="ProtNLM"/>
    </source>
</evidence>
<dbReference type="OMA" id="ESQITNI"/>
<organism evidence="2 3">
    <name type="scientific">Pseudocohnilembus persalinus</name>
    <name type="common">Ciliate</name>
    <dbReference type="NCBI Taxonomy" id="266149"/>
    <lineage>
        <taxon>Eukaryota</taxon>
        <taxon>Sar</taxon>
        <taxon>Alveolata</taxon>
        <taxon>Ciliophora</taxon>
        <taxon>Intramacronucleata</taxon>
        <taxon>Oligohymenophorea</taxon>
        <taxon>Scuticociliatia</taxon>
        <taxon>Philasterida</taxon>
        <taxon>Pseudocohnilembidae</taxon>
        <taxon>Pseudocohnilembus</taxon>
    </lineage>
</organism>
<feature type="region of interest" description="Disordered" evidence="1">
    <location>
        <begin position="1"/>
        <end position="45"/>
    </location>
</feature>
<feature type="compositionally biased region" description="Polar residues" evidence="1">
    <location>
        <begin position="1"/>
        <end position="15"/>
    </location>
</feature>
<dbReference type="SUPFAM" id="SSF47473">
    <property type="entry name" value="EF-hand"/>
    <property type="match status" value="1"/>
</dbReference>
<sequence length="794" mass="92829">MIGSQYQKQPNLNNSQFQQGNIQGQQLAQQQQSKMNEQQQSQELQQRHSDLSIVQRLIYLNFEVPKVQEKQKERDFFDFFDFSSPPETVKLNFVDRSRQGIVPYEKLELFMSYKGLSCTEQELKCIFDFYSLESNQDGVTYDSFQKFILPDSIPRVRQEIQRRKVLYETEDYFKKIDSQVLDILFEILSLEIELVRISEQQKIRLINEFEWKPQDIFQQLDIGEKGYLNYDDIYEITKAIQKTQQFKPRDYLGLLKRMKKETGDQNIQLQEFIDLMSPLFPFYKGGKQPNQQYYSQKIKTNLGLNFTQQNISQSNINQNQGIVSNAQGTAVNKNDDIYFMKNDGTIIQQPHPDLQWYIKRKPELIDVIQNNQQVQDSENNKNNASYLLLSKNQYNHEPYDTIELQQKGLGAGNVITQQQYDQQMINQRQQKPQSMYTSGQYNQQLVMQKNLTLNNFNPNLQKSMMNNNPILKDIYQTRQHQGARKDLQQGNDYNKLENSSNFLNSQSYIGQNQNLNSSIMRTNSNTINQINSSGINNKNNQSNINNISTNIDNRQSNKNPIFRQVQSEFPQMNQNQNNFSRNSQVQNQNNNINNNASNNSFQQQQPNRQQQGLQQMPYMSKLEAEQAFNKMQNVAQQISNSAMKSVINQKQVQQSFVDGSDFQNISQIPMNSTNIIQTQNFNQPSLLQIQNQQLQSQLLSPTQQNLSRNNVFLSANNQNYNVNSQIPFQSMYPTSTKKFQPIFENNNKNDISNQNASNSNIKDHRYLNSLGKTTQQFSQIKFEPQPDKAPQNYY</sequence>
<evidence type="ECO:0000256" key="1">
    <source>
        <dbReference type="SAM" id="MobiDB-lite"/>
    </source>
</evidence>
<dbReference type="EMBL" id="LDAU01000144">
    <property type="protein sequence ID" value="KRX03157.1"/>
    <property type="molecule type" value="Genomic_DNA"/>
</dbReference>
<keyword evidence="3" id="KW-1185">Reference proteome</keyword>
<evidence type="ECO:0000313" key="2">
    <source>
        <dbReference type="EMBL" id="KRX03157.1"/>
    </source>
</evidence>
<name>A0A0V0QMG6_PSEPJ</name>
<dbReference type="InterPro" id="IPR011992">
    <property type="entry name" value="EF-hand-dom_pair"/>
</dbReference>
<dbReference type="AlphaFoldDB" id="A0A0V0QMG6"/>
<dbReference type="Gene3D" id="1.10.238.10">
    <property type="entry name" value="EF-hand"/>
    <property type="match status" value="1"/>
</dbReference>
<dbReference type="InParanoid" id="A0A0V0QMG6"/>
<protein>
    <recommendedName>
        <fullName evidence="4">EF-hand domain-containing protein</fullName>
    </recommendedName>
</protein>
<feature type="region of interest" description="Disordered" evidence="1">
    <location>
        <begin position="573"/>
        <end position="612"/>
    </location>
</feature>
<reference evidence="2 3" key="1">
    <citation type="journal article" date="2015" name="Sci. Rep.">
        <title>Genome of the facultative scuticociliatosis pathogen Pseudocohnilembus persalinus provides insight into its virulence through horizontal gene transfer.</title>
        <authorList>
            <person name="Xiong J."/>
            <person name="Wang G."/>
            <person name="Cheng J."/>
            <person name="Tian M."/>
            <person name="Pan X."/>
            <person name="Warren A."/>
            <person name="Jiang C."/>
            <person name="Yuan D."/>
            <person name="Miao W."/>
        </authorList>
    </citation>
    <scope>NUCLEOTIDE SEQUENCE [LARGE SCALE GENOMIC DNA]</scope>
    <source>
        <strain evidence="2">36N120E</strain>
    </source>
</reference>
<proteinExistence type="predicted"/>
<feature type="compositionally biased region" description="Low complexity" evidence="1">
    <location>
        <begin position="16"/>
        <end position="44"/>
    </location>
</feature>
<evidence type="ECO:0000313" key="3">
    <source>
        <dbReference type="Proteomes" id="UP000054937"/>
    </source>
</evidence>
<feature type="region of interest" description="Disordered" evidence="1">
    <location>
        <begin position="741"/>
        <end position="760"/>
    </location>
</feature>
<dbReference type="Proteomes" id="UP000054937">
    <property type="component" value="Unassembled WGS sequence"/>
</dbReference>
<gene>
    <name evidence="2" type="ORF">PPERSA_10238</name>
</gene>
<accession>A0A0V0QMG6</accession>